<evidence type="ECO:0000313" key="1">
    <source>
        <dbReference type="EMBL" id="KAJ7779167.1"/>
    </source>
</evidence>
<keyword evidence="2" id="KW-1185">Reference proteome</keyword>
<dbReference type="EMBL" id="JARKIB010000006">
    <property type="protein sequence ID" value="KAJ7779167.1"/>
    <property type="molecule type" value="Genomic_DNA"/>
</dbReference>
<organism evidence="1 2">
    <name type="scientific">Mycena metata</name>
    <dbReference type="NCBI Taxonomy" id="1033252"/>
    <lineage>
        <taxon>Eukaryota</taxon>
        <taxon>Fungi</taxon>
        <taxon>Dikarya</taxon>
        <taxon>Basidiomycota</taxon>
        <taxon>Agaricomycotina</taxon>
        <taxon>Agaricomycetes</taxon>
        <taxon>Agaricomycetidae</taxon>
        <taxon>Agaricales</taxon>
        <taxon>Marasmiineae</taxon>
        <taxon>Mycenaceae</taxon>
        <taxon>Mycena</taxon>
    </lineage>
</organism>
<proteinExistence type="predicted"/>
<sequence>MLAEGWLQTSHWRRISGGEAWRRGSEWRGRMLGGSGSTRKREHRTMGCRSFKTFETGRDAAHVRLKVVGRKVKDCRTAMSVCPTNNSRWVTKVNIGWHRSFAASKESKYAHTRRGRRVERAGSIDGGKEDLLHHLIFASITSRRGNVQMANMSVEGGWVFGTGLNRTRQSGECASGKLPLRLVFKRLLVVAPSPLIDSVRNQKKAGNGF</sequence>
<dbReference type="AlphaFoldDB" id="A0AAD7K8B3"/>
<reference evidence="1" key="1">
    <citation type="submission" date="2023-03" db="EMBL/GenBank/DDBJ databases">
        <title>Massive genome expansion in bonnet fungi (Mycena s.s.) driven by repeated elements and novel gene families across ecological guilds.</title>
        <authorList>
            <consortium name="Lawrence Berkeley National Laboratory"/>
            <person name="Harder C.B."/>
            <person name="Miyauchi S."/>
            <person name="Viragh M."/>
            <person name="Kuo A."/>
            <person name="Thoen E."/>
            <person name="Andreopoulos B."/>
            <person name="Lu D."/>
            <person name="Skrede I."/>
            <person name="Drula E."/>
            <person name="Henrissat B."/>
            <person name="Morin E."/>
            <person name="Kohler A."/>
            <person name="Barry K."/>
            <person name="LaButti K."/>
            <person name="Morin E."/>
            <person name="Salamov A."/>
            <person name="Lipzen A."/>
            <person name="Mereny Z."/>
            <person name="Hegedus B."/>
            <person name="Baldrian P."/>
            <person name="Stursova M."/>
            <person name="Weitz H."/>
            <person name="Taylor A."/>
            <person name="Grigoriev I.V."/>
            <person name="Nagy L.G."/>
            <person name="Martin F."/>
            <person name="Kauserud H."/>
        </authorList>
    </citation>
    <scope>NUCLEOTIDE SEQUENCE</scope>
    <source>
        <strain evidence="1">CBHHK182m</strain>
    </source>
</reference>
<protein>
    <submittedName>
        <fullName evidence="1">Uncharacterized protein</fullName>
    </submittedName>
</protein>
<name>A0AAD7K8B3_9AGAR</name>
<gene>
    <name evidence="1" type="ORF">B0H16DRAFT_1683367</name>
</gene>
<accession>A0AAD7K8B3</accession>
<comment type="caution">
    <text evidence="1">The sequence shown here is derived from an EMBL/GenBank/DDBJ whole genome shotgun (WGS) entry which is preliminary data.</text>
</comment>
<dbReference type="Proteomes" id="UP001215598">
    <property type="component" value="Unassembled WGS sequence"/>
</dbReference>
<evidence type="ECO:0000313" key="2">
    <source>
        <dbReference type="Proteomes" id="UP001215598"/>
    </source>
</evidence>